<proteinExistence type="predicted"/>
<keyword evidence="2" id="KW-1185">Reference proteome</keyword>
<sequence>MRMWHRVTIFFACMAGLLIFGAASIYQSLDRECFPGSDAVLSQLTSDDILDSHPAASTPDGDLYTGCETDDHYLTVGRSFETTDEISDVVAFYTERAQSLGWTPVEVEALPSSVCFSRPVANTMAYYSVNVENARAYYVNISAAETAAASPDVLC</sequence>
<accession>A0A919UMR7</accession>
<dbReference type="EMBL" id="BOOA01000012">
    <property type="protein sequence ID" value="GIH23657.1"/>
    <property type="molecule type" value="Genomic_DNA"/>
</dbReference>
<dbReference type="AlphaFoldDB" id="A0A919UMR7"/>
<gene>
    <name evidence="1" type="ORF">Aph01nite_19670</name>
</gene>
<comment type="caution">
    <text evidence="1">The sequence shown here is derived from an EMBL/GenBank/DDBJ whole genome shotgun (WGS) entry which is preliminary data.</text>
</comment>
<evidence type="ECO:0000313" key="1">
    <source>
        <dbReference type="EMBL" id="GIH23657.1"/>
    </source>
</evidence>
<organism evidence="1 2">
    <name type="scientific">Acrocarpospora phusangensis</name>
    <dbReference type="NCBI Taxonomy" id="1070424"/>
    <lineage>
        <taxon>Bacteria</taxon>
        <taxon>Bacillati</taxon>
        <taxon>Actinomycetota</taxon>
        <taxon>Actinomycetes</taxon>
        <taxon>Streptosporangiales</taxon>
        <taxon>Streptosporangiaceae</taxon>
        <taxon>Acrocarpospora</taxon>
    </lineage>
</organism>
<name>A0A919UMR7_9ACTN</name>
<dbReference type="Proteomes" id="UP000640052">
    <property type="component" value="Unassembled WGS sequence"/>
</dbReference>
<protein>
    <submittedName>
        <fullName evidence="1">Uncharacterized protein</fullName>
    </submittedName>
</protein>
<reference evidence="1" key="1">
    <citation type="submission" date="2021-01" db="EMBL/GenBank/DDBJ databases">
        <title>Whole genome shotgun sequence of Acrocarpospora phusangensis NBRC 108782.</title>
        <authorList>
            <person name="Komaki H."/>
            <person name="Tamura T."/>
        </authorList>
    </citation>
    <scope>NUCLEOTIDE SEQUENCE</scope>
    <source>
        <strain evidence="1">NBRC 108782</strain>
    </source>
</reference>
<evidence type="ECO:0000313" key="2">
    <source>
        <dbReference type="Proteomes" id="UP000640052"/>
    </source>
</evidence>